<feature type="region of interest" description="Disordered" evidence="1">
    <location>
        <begin position="229"/>
        <end position="250"/>
    </location>
</feature>
<organism evidence="2 3">
    <name type="scientific">Datura stramonium</name>
    <name type="common">Jimsonweed</name>
    <name type="synonym">Common thornapple</name>
    <dbReference type="NCBI Taxonomy" id="4076"/>
    <lineage>
        <taxon>Eukaryota</taxon>
        <taxon>Viridiplantae</taxon>
        <taxon>Streptophyta</taxon>
        <taxon>Embryophyta</taxon>
        <taxon>Tracheophyta</taxon>
        <taxon>Spermatophyta</taxon>
        <taxon>Magnoliopsida</taxon>
        <taxon>eudicotyledons</taxon>
        <taxon>Gunneridae</taxon>
        <taxon>Pentapetalae</taxon>
        <taxon>asterids</taxon>
        <taxon>lamiids</taxon>
        <taxon>Solanales</taxon>
        <taxon>Solanaceae</taxon>
        <taxon>Solanoideae</taxon>
        <taxon>Datureae</taxon>
        <taxon>Datura</taxon>
    </lineage>
</organism>
<gene>
    <name evidence="2" type="ORF">HAX54_042056</name>
</gene>
<comment type="caution">
    <text evidence="2">The sequence shown here is derived from an EMBL/GenBank/DDBJ whole genome shotgun (WGS) entry which is preliminary data.</text>
</comment>
<evidence type="ECO:0000313" key="3">
    <source>
        <dbReference type="Proteomes" id="UP000823775"/>
    </source>
</evidence>
<reference evidence="2 3" key="1">
    <citation type="journal article" date="2021" name="BMC Genomics">
        <title>Datura genome reveals duplications of psychoactive alkaloid biosynthetic genes and high mutation rate following tissue culture.</title>
        <authorList>
            <person name="Rajewski A."/>
            <person name="Carter-House D."/>
            <person name="Stajich J."/>
            <person name="Litt A."/>
        </authorList>
    </citation>
    <scope>NUCLEOTIDE SEQUENCE [LARGE SCALE GENOMIC DNA]</scope>
    <source>
        <strain evidence="2">AR-01</strain>
    </source>
</reference>
<protein>
    <submittedName>
        <fullName evidence="2">Uncharacterized protein</fullName>
    </submittedName>
</protein>
<name>A0ABS8W0L0_DATST</name>
<sequence>MWLHLREFRPNHTKKYCARLFGGLREGDVECTIRELIPKDNIVRGRNIPFLLLAGIRGVRPYALIRVLRQFGIKQIVPQVRSMNKFKVDYIDDTMPYVQMIIWEWKSRRVFGTIDLAPNRFEARYDKLFKAWLTRDLQMTLTPGPDTYDQVEDMESKAQVDLPMSEESVNAPIPIIDLVSDGEMKEISKIEERTTLTRKRITDAEQRIANILKPFDRISGFGHYTRRLTNNNRPLSQKGKDKMETSLSGESIGSSPDILIVNHGILMEKKALTAIGTGLQAQTKEGNLQGITKCPISLKVFRHQCRSEVVSYSYLHEALCGR</sequence>
<evidence type="ECO:0000313" key="2">
    <source>
        <dbReference type="EMBL" id="MCE2055140.1"/>
    </source>
</evidence>
<keyword evidence="3" id="KW-1185">Reference proteome</keyword>
<accession>A0ABS8W0L0</accession>
<dbReference type="EMBL" id="JACEIK010006143">
    <property type="protein sequence ID" value="MCE2055140.1"/>
    <property type="molecule type" value="Genomic_DNA"/>
</dbReference>
<proteinExistence type="predicted"/>
<dbReference type="Proteomes" id="UP000823775">
    <property type="component" value="Unassembled WGS sequence"/>
</dbReference>
<evidence type="ECO:0000256" key="1">
    <source>
        <dbReference type="SAM" id="MobiDB-lite"/>
    </source>
</evidence>